<dbReference type="GO" id="GO:0000785">
    <property type="term" value="C:chromatin"/>
    <property type="evidence" value="ECO:0007669"/>
    <property type="project" value="TreeGrafter"/>
</dbReference>
<evidence type="ECO:0000256" key="6">
    <source>
        <dbReference type="PROSITE-ProRule" id="PRU00201"/>
    </source>
</evidence>
<dbReference type="SMART" id="SM00425">
    <property type="entry name" value="TBOX"/>
    <property type="match status" value="1"/>
</dbReference>
<dbReference type="InterPro" id="IPR018186">
    <property type="entry name" value="TF_T-box_CS"/>
</dbReference>
<evidence type="ECO:0000256" key="5">
    <source>
        <dbReference type="ARBA" id="ARBA00023242"/>
    </source>
</evidence>
<dbReference type="Pfam" id="PF00907">
    <property type="entry name" value="T-box"/>
    <property type="match status" value="1"/>
</dbReference>
<keyword evidence="8" id="KW-0732">Signal</keyword>
<dbReference type="Gene3D" id="2.60.40.820">
    <property type="entry name" value="Transcription factor, T-box"/>
    <property type="match status" value="1"/>
</dbReference>
<feature type="compositionally biased region" description="Basic and acidic residues" evidence="7">
    <location>
        <begin position="332"/>
        <end position="351"/>
    </location>
</feature>
<keyword evidence="3 6" id="KW-0238">DNA-binding</keyword>
<evidence type="ECO:0000256" key="8">
    <source>
        <dbReference type="SAM" id="SignalP"/>
    </source>
</evidence>
<feature type="chain" id="PRO_5009312372" evidence="8">
    <location>
        <begin position="19"/>
        <end position="438"/>
    </location>
</feature>
<dbReference type="AlphaFoldDB" id="A0A1I7YNN5"/>
<comment type="subcellular location">
    <subcellularLocation>
        <location evidence="1 6">Nucleus</location>
    </subcellularLocation>
</comment>
<proteinExistence type="predicted"/>
<evidence type="ECO:0000256" key="1">
    <source>
        <dbReference type="ARBA" id="ARBA00004123"/>
    </source>
</evidence>
<evidence type="ECO:0000256" key="4">
    <source>
        <dbReference type="ARBA" id="ARBA00023163"/>
    </source>
</evidence>
<dbReference type="PROSITE" id="PS50252">
    <property type="entry name" value="TBOX_3"/>
    <property type="match status" value="1"/>
</dbReference>
<evidence type="ECO:0000259" key="9">
    <source>
        <dbReference type="PROSITE" id="PS50252"/>
    </source>
</evidence>
<feature type="compositionally biased region" description="Polar residues" evidence="7">
    <location>
        <begin position="372"/>
        <end position="383"/>
    </location>
</feature>
<reference evidence="11" key="1">
    <citation type="submission" date="2016-11" db="UniProtKB">
        <authorList>
            <consortium name="WormBaseParasite"/>
        </authorList>
    </citation>
    <scope>IDENTIFICATION</scope>
</reference>
<sequence>MSYVFQVWMWVAMELVSSSPWPRMDSAGEYQQLQEDRKPFSSTPPSQYNHEGSEILDISTLSMQHQMYAPAYQHPNPFYPYNQVSFMAPQSYSMTPQTPQNYPSCPLPGSGTTVFSSPESLNSSMEVKSTPYPCPVAAPQENTDITVELVDKELWKQFYEVGNEMVLTKSGRNPFPKFHIKIRGLNPNSYYKVAVSFDRSDDKRYKFNEGKMESAGTGEPMQPSDRIFHPDGTLQGHVWMQGAIKFDKLKISNTLNEPSKPCVRLFSMHKYHALLHVYSIDNYDSRAIPHMLNDNHVASIPIPYTTFVTVTAYQNQNLIALKVKHNNYARGFRADGKHTKRKSQELSERRSLRCASSTDRSEATTRKRLNDSTDSGVSVTSPPAAQWINPMQMQQMQQMQQMPQMPYSPSSFIYSTGIGHPYPVWHVNQYNPAGDTPL</sequence>
<dbReference type="InterPro" id="IPR036960">
    <property type="entry name" value="T-box_sf"/>
</dbReference>
<dbReference type="Proteomes" id="UP000095287">
    <property type="component" value="Unplaced"/>
</dbReference>
<dbReference type="GO" id="GO:0001708">
    <property type="term" value="P:cell fate specification"/>
    <property type="evidence" value="ECO:0007669"/>
    <property type="project" value="TreeGrafter"/>
</dbReference>
<dbReference type="SUPFAM" id="SSF49417">
    <property type="entry name" value="p53-like transcription factors"/>
    <property type="match status" value="1"/>
</dbReference>
<dbReference type="PANTHER" id="PTHR11267">
    <property type="entry name" value="T-BOX PROTEIN-RELATED"/>
    <property type="match status" value="1"/>
</dbReference>
<keyword evidence="5 6" id="KW-0539">Nucleus</keyword>
<evidence type="ECO:0000256" key="2">
    <source>
        <dbReference type="ARBA" id="ARBA00023015"/>
    </source>
</evidence>
<feature type="signal peptide" evidence="8">
    <location>
        <begin position="1"/>
        <end position="18"/>
    </location>
</feature>
<dbReference type="GO" id="GO:0005634">
    <property type="term" value="C:nucleus"/>
    <property type="evidence" value="ECO:0007669"/>
    <property type="project" value="UniProtKB-SubCell"/>
</dbReference>
<dbReference type="InterPro" id="IPR008967">
    <property type="entry name" value="p53-like_TF_DNA-bd_sf"/>
</dbReference>
<dbReference type="GO" id="GO:0000981">
    <property type="term" value="F:DNA-binding transcription factor activity, RNA polymerase II-specific"/>
    <property type="evidence" value="ECO:0007669"/>
    <property type="project" value="TreeGrafter"/>
</dbReference>
<dbReference type="PANTHER" id="PTHR11267:SF195">
    <property type="entry name" value="OPTOMOTOR-BLIND-RELATED-GENE-1, ISOFORM A"/>
    <property type="match status" value="1"/>
</dbReference>
<dbReference type="InterPro" id="IPR001699">
    <property type="entry name" value="TF_T-box"/>
</dbReference>
<dbReference type="WBParaSite" id="L893_g18155.t1">
    <property type="protein sequence ID" value="L893_g18155.t1"/>
    <property type="gene ID" value="L893_g18155"/>
</dbReference>
<evidence type="ECO:0000313" key="10">
    <source>
        <dbReference type="Proteomes" id="UP000095287"/>
    </source>
</evidence>
<dbReference type="GO" id="GO:0000978">
    <property type="term" value="F:RNA polymerase II cis-regulatory region sequence-specific DNA binding"/>
    <property type="evidence" value="ECO:0007669"/>
    <property type="project" value="InterPro"/>
</dbReference>
<accession>A0A1I7YNN5</accession>
<feature type="compositionally biased region" description="Polar residues" evidence="7">
    <location>
        <begin position="40"/>
        <end position="50"/>
    </location>
</feature>
<comment type="caution">
    <text evidence="6">Lacks conserved residue(s) required for the propagation of feature annotation.</text>
</comment>
<protein>
    <submittedName>
        <fullName evidence="11">T-box domain-containing protein</fullName>
    </submittedName>
</protein>
<evidence type="ECO:0000256" key="7">
    <source>
        <dbReference type="SAM" id="MobiDB-lite"/>
    </source>
</evidence>
<dbReference type="CDD" id="cd00182">
    <property type="entry name" value="T-box"/>
    <property type="match status" value="1"/>
</dbReference>
<dbReference type="PRINTS" id="PR00937">
    <property type="entry name" value="TBOX"/>
</dbReference>
<feature type="region of interest" description="Disordered" evidence="7">
    <location>
        <begin position="31"/>
        <end position="51"/>
    </location>
</feature>
<evidence type="ECO:0000313" key="11">
    <source>
        <dbReference type="WBParaSite" id="L893_g18155.t1"/>
    </source>
</evidence>
<organism evidence="10 11">
    <name type="scientific">Steinernema glaseri</name>
    <dbReference type="NCBI Taxonomy" id="37863"/>
    <lineage>
        <taxon>Eukaryota</taxon>
        <taxon>Metazoa</taxon>
        <taxon>Ecdysozoa</taxon>
        <taxon>Nematoda</taxon>
        <taxon>Chromadorea</taxon>
        <taxon>Rhabditida</taxon>
        <taxon>Tylenchina</taxon>
        <taxon>Panagrolaimomorpha</taxon>
        <taxon>Strongyloidoidea</taxon>
        <taxon>Steinernematidae</taxon>
        <taxon>Steinernema</taxon>
    </lineage>
</organism>
<keyword evidence="2" id="KW-0805">Transcription regulation</keyword>
<name>A0A1I7YNN5_9BILA</name>
<dbReference type="GO" id="GO:0045893">
    <property type="term" value="P:positive regulation of DNA-templated transcription"/>
    <property type="evidence" value="ECO:0007669"/>
    <property type="project" value="InterPro"/>
</dbReference>
<dbReference type="PROSITE" id="PS01264">
    <property type="entry name" value="TBOX_2"/>
    <property type="match status" value="1"/>
</dbReference>
<evidence type="ECO:0000256" key="3">
    <source>
        <dbReference type="ARBA" id="ARBA00023125"/>
    </source>
</evidence>
<feature type="compositionally biased region" description="Basic and acidic residues" evidence="7">
    <location>
        <begin position="359"/>
        <end position="371"/>
    </location>
</feature>
<keyword evidence="10" id="KW-1185">Reference proteome</keyword>
<feature type="domain" description="T-box" evidence="9">
    <location>
        <begin position="149"/>
        <end position="334"/>
    </location>
</feature>
<keyword evidence="4" id="KW-0804">Transcription</keyword>
<feature type="region of interest" description="Disordered" evidence="7">
    <location>
        <begin position="332"/>
        <end position="383"/>
    </location>
</feature>
<dbReference type="InterPro" id="IPR046360">
    <property type="entry name" value="T-box_DNA-bd"/>
</dbReference>